<comment type="similarity">
    <text evidence="11">Belongs to the ABC transporter superfamily. Macrolide exporter (TC 3.A.1.122) family.</text>
</comment>
<keyword evidence="9 12" id="KW-1133">Transmembrane helix</keyword>
<name>A0A0R1F7U8_9LACO</name>
<dbReference type="InterPro" id="IPR003593">
    <property type="entry name" value="AAA+_ATPase"/>
</dbReference>
<comment type="subcellular location">
    <subcellularLocation>
        <location evidence="1">Cell inner membrane</location>
        <topology evidence="1">Multi-pass membrane protein</topology>
    </subcellularLocation>
</comment>
<evidence type="ECO:0000256" key="7">
    <source>
        <dbReference type="ARBA" id="ARBA00022840"/>
    </source>
</evidence>
<dbReference type="Proteomes" id="UP000051181">
    <property type="component" value="Unassembled WGS sequence"/>
</dbReference>
<dbReference type="GO" id="GO:0006865">
    <property type="term" value="P:amino acid transport"/>
    <property type="evidence" value="ECO:0007669"/>
    <property type="project" value="UniProtKB-KW"/>
</dbReference>
<organism evidence="14 15">
    <name type="scientific">Loigolactobacillus coryniformis subsp. coryniformis KCTC 3167 = DSM 20001</name>
    <dbReference type="NCBI Taxonomy" id="913848"/>
    <lineage>
        <taxon>Bacteria</taxon>
        <taxon>Bacillati</taxon>
        <taxon>Bacillota</taxon>
        <taxon>Bacilli</taxon>
        <taxon>Lactobacillales</taxon>
        <taxon>Lactobacillaceae</taxon>
        <taxon>Loigolactobacillus</taxon>
    </lineage>
</organism>
<dbReference type="InterPro" id="IPR027417">
    <property type="entry name" value="P-loop_NTPase"/>
</dbReference>
<dbReference type="PROSITE" id="PS50893">
    <property type="entry name" value="ABC_TRANSPORTER_2"/>
    <property type="match status" value="1"/>
</dbReference>
<evidence type="ECO:0000256" key="9">
    <source>
        <dbReference type="ARBA" id="ARBA00022989"/>
    </source>
</evidence>
<dbReference type="PANTHER" id="PTHR42798:SF2">
    <property type="entry name" value="ABC TRANSPORTER ATP-BINDING PROTEIN MG467-RELATED"/>
    <property type="match status" value="1"/>
</dbReference>
<evidence type="ECO:0000256" key="10">
    <source>
        <dbReference type="ARBA" id="ARBA00023136"/>
    </source>
</evidence>
<dbReference type="PANTHER" id="PTHR42798">
    <property type="entry name" value="LIPOPROTEIN-RELEASING SYSTEM ATP-BINDING PROTEIN LOLD"/>
    <property type="match status" value="1"/>
</dbReference>
<feature type="transmembrane region" description="Helical" evidence="12">
    <location>
        <begin position="588"/>
        <end position="613"/>
    </location>
</feature>
<dbReference type="eggNOG" id="COG0577">
    <property type="taxonomic scope" value="Bacteria"/>
</dbReference>
<evidence type="ECO:0000256" key="6">
    <source>
        <dbReference type="ARBA" id="ARBA00022741"/>
    </source>
</evidence>
<dbReference type="Gene3D" id="3.40.50.300">
    <property type="entry name" value="P-loop containing nucleotide triphosphate hydrolases"/>
    <property type="match status" value="1"/>
</dbReference>
<keyword evidence="7" id="KW-0067">ATP-binding</keyword>
<keyword evidence="4" id="KW-0997">Cell inner membrane</keyword>
<dbReference type="InterPro" id="IPR003838">
    <property type="entry name" value="ABC3_permease_C"/>
</dbReference>
<dbReference type="InterPro" id="IPR017911">
    <property type="entry name" value="MacB-like_ATP-bd"/>
</dbReference>
<evidence type="ECO:0000256" key="11">
    <source>
        <dbReference type="ARBA" id="ARBA00038388"/>
    </source>
</evidence>
<dbReference type="CDD" id="cd03255">
    <property type="entry name" value="ABC_MJ0796_LolCDE_FtsE"/>
    <property type="match status" value="1"/>
</dbReference>
<dbReference type="InterPro" id="IPR025857">
    <property type="entry name" value="MacB_PCD"/>
</dbReference>
<dbReference type="GO" id="GO:0098796">
    <property type="term" value="C:membrane protein complex"/>
    <property type="evidence" value="ECO:0007669"/>
    <property type="project" value="UniProtKB-ARBA"/>
</dbReference>
<evidence type="ECO:0000256" key="4">
    <source>
        <dbReference type="ARBA" id="ARBA00022519"/>
    </source>
</evidence>
<dbReference type="GO" id="GO:0005524">
    <property type="term" value="F:ATP binding"/>
    <property type="evidence" value="ECO:0007669"/>
    <property type="project" value="UniProtKB-KW"/>
</dbReference>
<feature type="transmembrane region" description="Helical" evidence="12">
    <location>
        <begin position="543"/>
        <end position="568"/>
    </location>
</feature>
<dbReference type="Pfam" id="PF02687">
    <property type="entry name" value="FtsX"/>
    <property type="match status" value="1"/>
</dbReference>
<dbReference type="SUPFAM" id="SSF52540">
    <property type="entry name" value="P-loop containing nucleoside triphosphate hydrolases"/>
    <property type="match status" value="1"/>
</dbReference>
<comment type="caution">
    <text evidence="14">The sequence shown here is derived from an EMBL/GenBank/DDBJ whole genome shotgun (WGS) entry which is preliminary data.</text>
</comment>
<keyword evidence="2" id="KW-0813">Transport</keyword>
<evidence type="ECO:0000313" key="14">
    <source>
        <dbReference type="EMBL" id="KRK15314.1"/>
    </source>
</evidence>
<dbReference type="AlphaFoldDB" id="A0A0R1F7U8"/>
<evidence type="ECO:0000256" key="12">
    <source>
        <dbReference type="SAM" id="Phobius"/>
    </source>
</evidence>
<evidence type="ECO:0000256" key="5">
    <source>
        <dbReference type="ARBA" id="ARBA00022692"/>
    </source>
</evidence>
<dbReference type="Pfam" id="PF00005">
    <property type="entry name" value="ABC_tran"/>
    <property type="match status" value="1"/>
</dbReference>
<keyword evidence="5 12" id="KW-0812">Transmembrane</keyword>
<evidence type="ECO:0000256" key="3">
    <source>
        <dbReference type="ARBA" id="ARBA00022475"/>
    </source>
</evidence>
<dbReference type="GO" id="GO:0016887">
    <property type="term" value="F:ATP hydrolysis activity"/>
    <property type="evidence" value="ECO:0007669"/>
    <property type="project" value="InterPro"/>
</dbReference>
<evidence type="ECO:0000256" key="2">
    <source>
        <dbReference type="ARBA" id="ARBA00022448"/>
    </source>
</evidence>
<accession>A0A0R1F7U8</accession>
<dbReference type="GO" id="GO:0022857">
    <property type="term" value="F:transmembrane transporter activity"/>
    <property type="evidence" value="ECO:0007669"/>
    <property type="project" value="UniProtKB-ARBA"/>
</dbReference>
<evidence type="ECO:0000259" key="13">
    <source>
        <dbReference type="PROSITE" id="PS50893"/>
    </source>
</evidence>
<feature type="transmembrane region" description="Helical" evidence="12">
    <location>
        <begin position="278"/>
        <end position="304"/>
    </location>
</feature>
<evidence type="ECO:0000313" key="15">
    <source>
        <dbReference type="Proteomes" id="UP000051181"/>
    </source>
</evidence>
<proteinExistence type="inferred from homology"/>
<sequence>MSRYAKKRGGANLAFLELHNIHKSYFLGKEEFPVLKGIDLNFELGEFVSILGESGGGKSTLMNIIGGLDRNFDGEVRADGQLLDHKKEKQLDDYRRGTIGYIYQSYNLISHLNIVDNVLVSLNMTNLNNRDKKERAIDLLKQVGLGDQLKKHPNQLSGGQKQRVAIARALASNPQVIIADEPTGALDSKNTAEVLEILENIAAEGKLVITVTHSQDVANYGTRIVRLADGKIEDDTRLKPAYETTAEQPNIKPKVLSAGASYKNAFQHLSYNFWRNSLIMLGTAIGLFAVLLFSGIGNGVNAFIQDQINSMINPNSITVMKNPTGKKLSNTEFQQQLAQFADDPTKLLFSDQQVKQLEKVKDVDDVEAGYQLNSYTLSYKNKNQTSSGIQTWTKAFASDTIKSGHAPKDNEIVIDKAQAIALTSEKTYKKMLGQKIKVTLPWINQSNQPVQVSAELTIAGFADGGQAGSITTTNYKTMRNLLRDAKADTRTNFISVNVKDSNDVKAVANRIRALKDNGKYNYGAVTVGDILDTVNRYVSIASIVLAAIAGISLIVSALMIIVTMYMSVSERTKEIGILRALGERKKDIRRLFTAESVLIGLFSAALALVLAYAASLGLNHVLYGIVKFNMVQITPGNIIFTIVAAIVISFVAALLPARKASRLNPIDALSAD</sequence>
<evidence type="ECO:0000256" key="1">
    <source>
        <dbReference type="ARBA" id="ARBA00004429"/>
    </source>
</evidence>
<evidence type="ECO:0000256" key="8">
    <source>
        <dbReference type="ARBA" id="ARBA00022970"/>
    </source>
</evidence>
<keyword evidence="8" id="KW-0029">Amino-acid transport</keyword>
<dbReference type="PATRIC" id="fig|913848.6.peg.1837"/>
<keyword evidence="6" id="KW-0547">Nucleotide-binding</keyword>
<protein>
    <submittedName>
        <fullName evidence="14">ABC transporter related protein</fullName>
    </submittedName>
</protein>
<dbReference type="FunFam" id="3.40.50.300:FF:000032">
    <property type="entry name" value="Export ABC transporter ATP-binding protein"/>
    <property type="match status" value="1"/>
</dbReference>
<dbReference type="EMBL" id="AZCN01000051">
    <property type="protein sequence ID" value="KRK15314.1"/>
    <property type="molecule type" value="Genomic_DNA"/>
</dbReference>
<dbReference type="InterPro" id="IPR017871">
    <property type="entry name" value="ABC_transporter-like_CS"/>
</dbReference>
<dbReference type="Pfam" id="PF12704">
    <property type="entry name" value="MacB_PCD"/>
    <property type="match status" value="1"/>
</dbReference>
<gene>
    <name evidence="14" type="ORF">FD22_GL001794</name>
</gene>
<dbReference type="GO" id="GO:0005886">
    <property type="term" value="C:plasma membrane"/>
    <property type="evidence" value="ECO:0007669"/>
    <property type="project" value="UniProtKB-SubCell"/>
</dbReference>
<dbReference type="SMART" id="SM00382">
    <property type="entry name" value="AAA"/>
    <property type="match status" value="1"/>
</dbReference>
<keyword evidence="3" id="KW-1003">Cell membrane</keyword>
<feature type="domain" description="ABC transporter" evidence="13">
    <location>
        <begin position="16"/>
        <end position="254"/>
    </location>
</feature>
<feature type="transmembrane region" description="Helical" evidence="12">
    <location>
        <begin position="633"/>
        <end position="655"/>
    </location>
</feature>
<dbReference type="eggNOG" id="COG1136">
    <property type="taxonomic scope" value="Bacteria"/>
</dbReference>
<dbReference type="InterPro" id="IPR003439">
    <property type="entry name" value="ABC_transporter-like_ATP-bd"/>
</dbReference>
<keyword evidence="10 12" id="KW-0472">Membrane</keyword>
<reference evidence="14 15" key="1">
    <citation type="journal article" date="2015" name="Genome Announc.">
        <title>Expanding the biotechnology potential of lactobacilli through comparative genomics of 213 strains and associated genera.</title>
        <authorList>
            <person name="Sun Z."/>
            <person name="Harris H.M."/>
            <person name="McCann A."/>
            <person name="Guo C."/>
            <person name="Argimon S."/>
            <person name="Zhang W."/>
            <person name="Yang X."/>
            <person name="Jeffery I.B."/>
            <person name="Cooney J.C."/>
            <person name="Kagawa T.F."/>
            <person name="Liu W."/>
            <person name="Song Y."/>
            <person name="Salvetti E."/>
            <person name="Wrobel A."/>
            <person name="Rasinkangas P."/>
            <person name="Parkhill J."/>
            <person name="Rea M.C."/>
            <person name="O'Sullivan O."/>
            <person name="Ritari J."/>
            <person name="Douillard F.P."/>
            <person name="Paul Ross R."/>
            <person name="Yang R."/>
            <person name="Briner A.E."/>
            <person name="Felis G.E."/>
            <person name="de Vos W.M."/>
            <person name="Barrangou R."/>
            <person name="Klaenhammer T.R."/>
            <person name="Caufield P.W."/>
            <person name="Cui Y."/>
            <person name="Zhang H."/>
            <person name="O'Toole P.W."/>
        </authorList>
    </citation>
    <scope>NUCLEOTIDE SEQUENCE [LARGE SCALE GENOMIC DNA]</scope>
    <source>
        <strain evidence="14 15">DSM 20001</strain>
    </source>
</reference>
<dbReference type="PROSITE" id="PS00211">
    <property type="entry name" value="ABC_TRANSPORTER_1"/>
    <property type="match status" value="1"/>
</dbReference>